<dbReference type="AlphaFoldDB" id="A0A1I3K3I4"/>
<gene>
    <name evidence="1" type="ORF">SAMN05216602_2256</name>
</gene>
<reference evidence="2" key="1">
    <citation type="submission" date="2016-10" db="EMBL/GenBank/DDBJ databases">
        <authorList>
            <person name="Varghese N."/>
            <person name="Submissions S."/>
        </authorList>
    </citation>
    <scope>NUCLEOTIDE SEQUENCE [LARGE SCALE GENOMIC DNA]</scope>
    <source>
        <strain evidence="2">LMG 22563</strain>
    </source>
</reference>
<name>A0A1I3K3I4_9GAMM</name>
<evidence type="ECO:0000313" key="1">
    <source>
        <dbReference type="EMBL" id="SFI67042.1"/>
    </source>
</evidence>
<dbReference type="InterPro" id="IPR016053">
    <property type="entry name" value="Haem_Oase-like"/>
</dbReference>
<dbReference type="Proteomes" id="UP000183018">
    <property type="component" value="Unassembled WGS sequence"/>
</dbReference>
<dbReference type="InterPro" id="IPR016084">
    <property type="entry name" value="Haem_Oase-like_multi-hlx"/>
</dbReference>
<accession>A0A1I3K3I4</accession>
<dbReference type="Pfam" id="PF01126">
    <property type="entry name" value="Heme_oxygenase"/>
    <property type="match status" value="1"/>
</dbReference>
<dbReference type="GO" id="GO:0004392">
    <property type="term" value="F:heme oxygenase (decyclizing) activity"/>
    <property type="evidence" value="ECO:0007669"/>
    <property type="project" value="InterPro"/>
</dbReference>
<sequence length="210" mass="22875">MRPSDQEAPAMRAVTMPVTSPGQLPLSKQLKAGTRRDHDSVDTLVMQSRPFDSLERYGCFLRLQHRFHGSIGALYDDTELNRLLPGLSELPRFDAVCADITDLGLPLPPTPSAIAPTSIYAALGWLYCSEGSNLGAAFLFKHTRQIGMSAEKGARHLAAHPDGRGLHWHQFVALLDGLALSESQCEEAVSGAVAAFDCYREALRDVFPAT</sequence>
<dbReference type="STRING" id="289370.SAMN05216602_2256"/>
<dbReference type="CDD" id="cd19166">
    <property type="entry name" value="HemeO-bac"/>
    <property type="match status" value="1"/>
</dbReference>
<evidence type="ECO:0000313" key="2">
    <source>
        <dbReference type="Proteomes" id="UP000183018"/>
    </source>
</evidence>
<dbReference type="SUPFAM" id="SSF48613">
    <property type="entry name" value="Heme oxygenase-like"/>
    <property type="match status" value="1"/>
</dbReference>
<dbReference type="Gene3D" id="1.20.910.10">
    <property type="entry name" value="Heme oxygenase-like"/>
    <property type="match status" value="1"/>
</dbReference>
<organism evidence="1 2">
    <name type="scientific">Phytopseudomonas argentinensis</name>
    <dbReference type="NCBI Taxonomy" id="289370"/>
    <lineage>
        <taxon>Bacteria</taxon>
        <taxon>Pseudomonadati</taxon>
        <taxon>Pseudomonadota</taxon>
        <taxon>Gammaproteobacteria</taxon>
        <taxon>Pseudomonadales</taxon>
        <taxon>Pseudomonadaceae</taxon>
        <taxon>Phytopseudomonas</taxon>
    </lineage>
</organism>
<dbReference type="GO" id="GO:0006788">
    <property type="term" value="P:heme oxidation"/>
    <property type="evidence" value="ECO:0007669"/>
    <property type="project" value="InterPro"/>
</dbReference>
<keyword evidence="2" id="KW-1185">Reference proteome</keyword>
<protein>
    <submittedName>
        <fullName evidence="1">Heme oxygenase</fullName>
    </submittedName>
</protein>
<proteinExistence type="predicted"/>
<dbReference type="EMBL" id="FORC01000002">
    <property type="protein sequence ID" value="SFI67042.1"/>
    <property type="molecule type" value="Genomic_DNA"/>
</dbReference>